<evidence type="ECO:0000313" key="1">
    <source>
        <dbReference type="EMBL" id="KAJ8033510.1"/>
    </source>
</evidence>
<keyword evidence="2" id="KW-1185">Reference proteome</keyword>
<gene>
    <name evidence="1" type="ORF">HOLleu_23770</name>
</gene>
<evidence type="ECO:0000313" key="2">
    <source>
        <dbReference type="Proteomes" id="UP001152320"/>
    </source>
</evidence>
<dbReference type="Proteomes" id="UP001152320">
    <property type="component" value="Chromosome 11"/>
</dbReference>
<dbReference type="AlphaFoldDB" id="A0A9Q1H5T1"/>
<organism evidence="1 2">
    <name type="scientific">Holothuria leucospilota</name>
    <name type="common">Black long sea cucumber</name>
    <name type="synonym">Mertensiothuria leucospilota</name>
    <dbReference type="NCBI Taxonomy" id="206669"/>
    <lineage>
        <taxon>Eukaryota</taxon>
        <taxon>Metazoa</taxon>
        <taxon>Echinodermata</taxon>
        <taxon>Eleutherozoa</taxon>
        <taxon>Echinozoa</taxon>
        <taxon>Holothuroidea</taxon>
        <taxon>Aspidochirotacea</taxon>
        <taxon>Aspidochirotida</taxon>
        <taxon>Holothuriidae</taxon>
        <taxon>Holothuria</taxon>
    </lineage>
</organism>
<protein>
    <submittedName>
        <fullName evidence="1">Uncharacterized protein</fullName>
    </submittedName>
</protein>
<reference evidence="1" key="1">
    <citation type="submission" date="2021-10" db="EMBL/GenBank/DDBJ databases">
        <title>Tropical sea cucumber genome reveals ecological adaptation and Cuvierian tubules defense mechanism.</title>
        <authorList>
            <person name="Chen T."/>
        </authorList>
    </citation>
    <scope>NUCLEOTIDE SEQUENCE</scope>
    <source>
        <strain evidence="1">Nanhai2018</strain>
        <tissue evidence="1">Muscle</tissue>
    </source>
</reference>
<comment type="caution">
    <text evidence="1">The sequence shown here is derived from an EMBL/GenBank/DDBJ whole genome shotgun (WGS) entry which is preliminary data.</text>
</comment>
<accession>A0A9Q1H5T1</accession>
<proteinExistence type="predicted"/>
<name>A0A9Q1H5T1_HOLLE</name>
<dbReference type="EMBL" id="JAIZAY010000011">
    <property type="protein sequence ID" value="KAJ8033510.1"/>
    <property type="molecule type" value="Genomic_DNA"/>
</dbReference>
<sequence>MYVCTRDKEARRHTGSRRELSSRTSFLAHAWLENGVAAREFRHWNEKSRAAARAYLGKQPALQTRTSTG</sequence>